<accession>A0ABV4WSK1</accession>
<evidence type="ECO:0000313" key="2">
    <source>
        <dbReference type="Proteomes" id="UP001576780"/>
    </source>
</evidence>
<dbReference type="SUPFAM" id="SSF143847">
    <property type="entry name" value="XisI-like"/>
    <property type="match status" value="1"/>
</dbReference>
<keyword evidence="2" id="KW-1185">Reference proteome</keyword>
<dbReference type="InterPro" id="IPR035943">
    <property type="entry name" value="XisI-like_sf"/>
</dbReference>
<proteinExistence type="predicted"/>
<evidence type="ECO:0000313" key="1">
    <source>
        <dbReference type="EMBL" id="MFB2838063.1"/>
    </source>
</evidence>
<dbReference type="EMBL" id="JBHFNT010000234">
    <property type="protein sequence ID" value="MFB2838063.1"/>
    <property type="molecule type" value="Genomic_DNA"/>
</dbReference>
<sequence length="111" mass="13208">MDKLNHYRNLIQKILEEYHKLGSGNSDIESTLLFDPIRDQYLLLKMGWHQDKRIKRNVIHLRLKDEKIWIEEDWTEDGVATDLLQAGVPREDIVLAFHPPRLRQFTEFAAI</sequence>
<dbReference type="Gene3D" id="3.30.310.110">
    <property type="entry name" value="XisI-like"/>
    <property type="match status" value="1"/>
</dbReference>
<dbReference type="Pfam" id="PF08869">
    <property type="entry name" value="XisI"/>
    <property type="match status" value="1"/>
</dbReference>
<dbReference type="RefSeq" id="WP_413280395.1">
    <property type="nucleotide sequence ID" value="NZ_JBHFNT010000234.1"/>
</dbReference>
<name>A0ABV4WSK1_9CYAN</name>
<dbReference type="InterPro" id="IPR014968">
    <property type="entry name" value="XisI"/>
</dbReference>
<comment type="caution">
    <text evidence="1">The sequence shown here is derived from an EMBL/GenBank/DDBJ whole genome shotgun (WGS) entry which is preliminary data.</text>
</comment>
<organism evidence="1 2">
    <name type="scientific">Floridaenema evergladense BLCC-F167</name>
    <dbReference type="NCBI Taxonomy" id="3153639"/>
    <lineage>
        <taxon>Bacteria</taxon>
        <taxon>Bacillati</taxon>
        <taxon>Cyanobacteriota</taxon>
        <taxon>Cyanophyceae</taxon>
        <taxon>Oscillatoriophycideae</taxon>
        <taxon>Aerosakkonematales</taxon>
        <taxon>Aerosakkonemataceae</taxon>
        <taxon>Floridanema</taxon>
        <taxon>Floridanema evergladense</taxon>
    </lineage>
</organism>
<gene>
    <name evidence="1" type="ORF">ACE1CA_26485</name>
</gene>
<protein>
    <submittedName>
        <fullName evidence="1">XisI protein</fullName>
    </submittedName>
</protein>
<dbReference type="Proteomes" id="UP001576780">
    <property type="component" value="Unassembled WGS sequence"/>
</dbReference>
<reference evidence="1 2" key="1">
    <citation type="submission" date="2024-09" db="EMBL/GenBank/DDBJ databases">
        <title>Floridaenema gen nov. (Aerosakkonemataceae, Aerosakkonematales ord. nov., Cyanobacteria) from benthic tropical and subtropical fresh waters, with the description of four new species.</title>
        <authorList>
            <person name="Moretto J.A."/>
            <person name="Berthold D.E."/>
            <person name="Lefler F.W."/>
            <person name="Huang I.-S."/>
            <person name="Laughinghouse H. IV."/>
        </authorList>
    </citation>
    <scope>NUCLEOTIDE SEQUENCE [LARGE SCALE GENOMIC DNA]</scope>
    <source>
        <strain evidence="1 2">BLCC-F167</strain>
    </source>
</reference>
<dbReference type="CDD" id="cd16382">
    <property type="entry name" value="XisI-like"/>
    <property type="match status" value="1"/>
</dbReference>